<evidence type="ECO:0000313" key="2">
    <source>
        <dbReference type="EMBL" id="MFD2034509.1"/>
    </source>
</evidence>
<evidence type="ECO:0000256" key="1">
    <source>
        <dbReference type="SAM" id="MobiDB-lite"/>
    </source>
</evidence>
<gene>
    <name evidence="2" type="ORF">ACFSKL_06900</name>
</gene>
<organism evidence="2 3">
    <name type="scientific">Belliella marina</name>
    <dbReference type="NCBI Taxonomy" id="1644146"/>
    <lineage>
        <taxon>Bacteria</taxon>
        <taxon>Pseudomonadati</taxon>
        <taxon>Bacteroidota</taxon>
        <taxon>Cytophagia</taxon>
        <taxon>Cytophagales</taxon>
        <taxon>Cyclobacteriaceae</taxon>
        <taxon>Belliella</taxon>
    </lineage>
</organism>
<comment type="caution">
    <text evidence="2">The sequence shown here is derived from an EMBL/GenBank/DDBJ whole genome shotgun (WGS) entry which is preliminary data.</text>
</comment>
<feature type="region of interest" description="Disordered" evidence="1">
    <location>
        <begin position="211"/>
        <end position="244"/>
    </location>
</feature>
<dbReference type="Proteomes" id="UP001597361">
    <property type="component" value="Unassembled WGS sequence"/>
</dbReference>
<sequence>MAMGNDPISNIDPDGEFFFGTLLSPISGIARGITRVAQGDGIGGFFKGFGEGVWNGIKIDAGKFAWDKNLGVGKNLLAIGSRLTWEAPQQFVGNLYNAAHNVTGQVDWVRFKYGATVVSSGIQPGGISLGSYITGRSGAIQADENNWLFQHEYGHVLQSRSLGLAYLGRVGLPSLFDNDAYGSHDLHPVEQDANLKAFLYFNKHIRGFYESPSDSGQPNAYKPNDGRGWNFTRNPLDPNRTGRRGQYWDYRNQSHLQTLSSLRVRARWYDYAFPLSSGIYNTIRYNNP</sequence>
<protein>
    <submittedName>
        <fullName evidence="2">Uncharacterized protein</fullName>
    </submittedName>
</protein>
<keyword evidence="3" id="KW-1185">Reference proteome</keyword>
<name>A0ABW4VIH8_9BACT</name>
<dbReference type="RefSeq" id="WP_376884740.1">
    <property type="nucleotide sequence ID" value="NZ_JBHUHR010000021.1"/>
</dbReference>
<accession>A0ABW4VIH8</accession>
<dbReference type="EMBL" id="JBHUHR010000021">
    <property type="protein sequence ID" value="MFD2034509.1"/>
    <property type="molecule type" value="Genomic_DNA"/>
</dbReference>
<reference evidence="3" key="1">
    <citation type="journal article" date="2019" name="Int. J. Syst. Evol. Microbiol.">
        <title>The Global Catalogue of Microorganisms (GCM) 10K type strain sequencing project: providing services to taxonomists for standard genome sequencing and annotation.</title>
        <authorList>
            <consortium name="The Broad Institute Genomics Platform"/>
            <consortium name="The Broad Institute Genome Sequencing Center for Infectious Disease"/>
            <person name="Wu L."/>
            <person name="Ma J."/>
        </authorList>
    </citation>
    <scope>NUCLEOTIDE SEQUENCE [LARGE SCALE GENOMIC DNA]</scope>
    <source>
        <strain evidence="3">CGMCC 1.15180</strain>
    </source>
</reference>
<evidence type="ECO:0000313" key="3">
    <source>
        <dbReference type="Proteomes" id="UP001597361"/>
    </source>
</evidence>
<proteinExistence type="predicted"/>